<dbReference type="AlphaFoldDB" id="K0SDJ5"/>
<dbReference type="Pfam" id="PF13738">
    <property type="entry name" value="Pyr_redox_3"/>
    <property type="match status" value="1"/>
</dbReference>
<evidence type="ECO:0000256" key="1">
    <source>
        <dbReference type="ARBA" id="ARBA00023002"/>
    </source>
</evidence>
<evidence type="ECO:0000313" key="4">
    <source>
        <dbReference type="Proteomes" id="UP000266841"/>
    </source>
</evidence>
<dbReference type="OrthoDB" id="66881at2759"/>
<evidence type="ECO:0000256" key="2">
    <source>
        <dbReference type="SAM" id="MobiDB-lite"/>
    </source>
</evidence>
<reference evidence="3 4" key="1">
    <citation type="journal article" date="2012" name="Genome Biol.">
        <title>Genome and low-iron response of an oceanic diatom adapted to chronic iron limitation.</title>
        <authorList>
            <person name="Lommer M."/>
            <person name="Specht M."/>
            <person name="Roy A.S."/>
            <person name="Kraemer L."/>
            <person name="Andreson R."/>
            <person name="Gutowska M.A."/>
            <person name="Wolf J."/>
            <person name="Bergner S.V."/>
            <person name="Schilhabel M.B."/>
            <person name="Klostermeier U.C."/>
            <person name="Beiko R.G."/>
            <person name="Rosenstiel P."/>
            <person name="Hippler M."/>
            <person name="Laroche J."/>
        </authorList>
    </citation>
    <scope>NUCLEOTIDE SEQUENCE [LARGE SCALE GENOMIC DNA]</scope>
    <source>
        <strain evidence="3 4">CCMP1005</strain>
    </source>
</reference>
<evidence type="ECO:0000313" key="3">
    <source>
        <dbReference type="EMBL" id="EJK63465.1"/>
    </source>
</evidence>
<organism evidence="3 4">
    <name type="scientific">Thalassiosira oceanica</name>
    <name type="common">Marine diatom</name>
    <dbReference type="NCBI Taxonomy" id="159749"/>
    <lineage>
        <taxon>Eukaryota</taxon>
        <taxon>Sar</taxon>
        <taxon>Stramenopiles</taxon>
        <taxon>Ochrophyta</taxon>
        <taxon>Bacillariophyta</taxon>
        <taxon>Coscinodiscophyceae</taxon>
        <taxon>Thalassiosirophycidae</taxon>
        <taxon>Thalassiosirales</taxon>
        <taxon>Thalassiosiraceae</taxon>
        <taxon>Thalassiosira</taxon>
    </lineage>
</organism>
<gene>
    <name evidence="3" type="ORF">THAOC_15871</name>
</gene>
<accession>K0SDJ5</accession>
<name>K0SDJ5_THAOC</name>
<dbReference type="PANTHER" id="PTHR43539:SF89">
    <property type="entry name" value="NAD(P)-BINDING DOMAIN-CONTAINING PROTEIN"/>
    <property type="match status" value="1"/>
</dbReference>
<evidence type="ECO:0008006" key="5">
    <source>
        <dbReference type="Google" id="ProtNLM"/>
    </source>
</evidence>
<dbReference type="SUPFAM" id="SSF51905">
    <property type="entry name" value="FAD/NAD(P)-binding domain"/>
    <property type="match status" value="1"/>
</dbReference>
<dbReference type="GO" id="GO:0004497">
    <property type="term" value="F:monooxygenase activity"/>
    <property type="evidence" value="ECO:0007669"/>
    <property type="project" value="TreeGrafter"/>
</dbReference>
<proteinExistence type="predicted"/>
<keyword evidence="4" id="KW-1185">Reference proteome</keyword>
<dbReference type="EMBL" id="AGNL01018235">
    <property type="protein sequence ID" value="EJK63465.1"/>
    <property type="molecule type" value="Genomic_DNA"/>
</dbReference>
<feature type="region of interest" description="Disordered" evidence="2">
    <location>
        <begin position="359"/>
        <end position="387"/>
    </location>
</feature>
<dbReference type="InterPro" id="IPR036188">
    <property type="entry name" value="FAD/NAD-bd_sf"/>
</dbReference>
<comment type="caution">
    <text evidence="3">The sequence shown here is derived from an EMBL/GenBank/DDBJ whole genome shotgun (WGS) entry which is preliminary data.</text>
</comment>
<feature type="non-terminal residue" evidence="3">
    <location>
        <position position="1"/>
    </location>
</feature>
<dbReference type="GO" id="GO:0050660">
    <property type="term" value="F:flavin adenine dinucleotide binding"/>
    <property type="evidence" value="ECO:0007669"/>
    <property type="project" value="TreeGrafter"/>
</dbReference>
<dbReference type="PANTHER" id="PTHR43539">
    <property type="entry name" value="FLAVIN-BINDING MONOOXYGENASE-LIKE PROTEIN (AFU_ORTHOLOGUE AFUA_4G09220)"/>
    <property type="match status" value="1"/>
</dbReference>
<protein>
    <recommendedName>
        <fullName evidence="5">FAD/NAD(P)-binding domain-containing protein</fullName>
    </recommendedName>
</protein>
<keyword evidence="1" id="KW-0560">Oxidoreductase</keyword>
<dbReference type="OMA" id="HCTHNSE"/>
<dbReference type="InterPro" id="IPR050982">
    <property type="entry name" value="Auxin_biosynth/cation_transpt"/>
</dbReference>
<dbReference type="Gene3D" id="3.50.50.60">
    <property type="entry name" value="FAD/NAD(P)-binding domain"/>
    <property type="match status" value="1"/>
</dbReference>
<dbReference type="Proteomes" id="UP000266841">
    <property type="component" value="Unassembled WGS sequence"/>
</dbReference>
<sequence length="430" mass="47003">ILDDVLPRLLPAPHAALVKGKARLLQTLAKIQRTNSMPNKAGLDEIREILTLALQMDPENAETKALLTNLTKMKQLMQMYPQPPPPEGAEGADADVLIVGAGASGVGMAMMLTRTFGVDPNRVMLVEKGNEVGDSFRKWPDEMRPAFSLHCEHPSGKEYASYLAAIVESSKFQVLKRTTVVAIEDIRQKSNVPLFEVKLEPREGLANVVRARYIVWAAGEFQHPKKDEKDTGIAGSQHCTHNSEVRSWSELPGDDYVVIGGFESGVDACVNLARAGKKVRVLASTPCWAVQTSDPSSELAPYTASRLRKVMDSQFKDGHKPVLMSPLKVVKVEKVQGEDEEDIVHGMFKVTAVHGKDLPVARGPLRDDDYDADSPESAPTVEDDSEGKTLVVYTGNPPILATEDSSGASVLPHFIYSILLTRTTTTTLRQ</sequence>